<dbReference type="InterPro" id="IPR013785">
    <property type="entry name" value="Aldolase_TIM"/>
</dbReference>
<evidence type="ECO:0000256" key="7">
    <source>
        <dbReference type="ARBA" id="ARBA00022643"/>
    </source>
</evidence>
<dbReference type="Pfam" id="PF03060">
    <property type="entry name" value="NMO"/>
    <property type="match status" value="1"/>
</dbReference>
<keyword evidence="14" id="KW-1185">Reference proteome</keyword>
<keyword evidence="9" id="KW-0560">Oxidoreductase</keyword>
<evidence type="ECO:0000313" key="13">
    <source>
        <dbReference type="EMBL" id="GGF26694.1"/>
    </source>
</evidence>
<dbReference type="GO" id="GO:0009636">
    <property type="term" value="P:response to toxic substance"/>
    <property type="evidence" value="ECO:0007669"/>
    <property type="project" value="UniProtKB-KW"/>
</dbReference>
<evidence type="ECO:0000256" key="4">
    <source>
        <dbReference type="ARBA" id="ARBA00013457"/>
    </source>
</evidence>
<keyword evidence="7" id="KW-0288">FMN</keyword>
<comment type="function">
    <text evidence="2">Nitronate monooxygenase that uses molecular oxygen to catalyze the oxidative denitrification of alkyl nitronates. Acts on propionate 3-nitronate (P3N), the presumed physiological substrate. Probably functions in the detoxification of P3N, a metabolic poison produced by plants and fungi as a defense mechanism.</text>
</comment>
<comment type="catalytic activity">
    <reaction evidence="12">
        <text>3 propionate 3-nitronate + 3 O2 + H2O = 3 3-oxopropanoate + 2 nitrate + nitrite + H2O2 + 3 H(+)</text>
        <dbReference type="Rhea" id="RHEA:57332"/>
        <dbReference type="ChEBI" id="CHEBI:15377"/>
        <dbReference type="ChEBI" id="CHEBI:15378"/>
        <dbReference type="ChEBI" id="CHEBI:15379"/>
        <dbReference type="ChEBI" id="CHEBI:16240"/>
        <dbReference type="ChEBI" id="CHEBI:16301"/>
        <dbReference type="ChEBI" id="CHEBI:17632"/>
        <dbReference type="ChEBI" id="CHEBI:33190"/>
        <dbReference type="ChEBI" id="CHEBI:136067"/>
    </reaction>
</comment>
<dbReference type="Gene3D" id="3.20.20.70">
    <property type="entry name" value="Aldolase class I"/>
    <property type="match status" value="1"/>
</dbReference>
<keyword evidence="6" id="KW-0285">Flavoprotein</keyword>
<evidence type="ECO:0000256" key="12">
    <source>
        <dbReference type="ARBA" id="ARBA00049401"/>
    </source>
</evidence>
<keyword evidence="5" id="KW-0216">Detoxification</keyword>
<keyword evidence="10 13" id="KW-0503">Monooxygenase</keyword>
<dbReference type="Proteomes" id="UP000660110">
    <property type="component" value="Unassembled WGS sequence"/>
</dbReference>
<dbReference type="FunFam" id="3.20.20.70:FF:000154">
    <property type="entry name" value="Probable nitronate monooxygenase"/>
    <property type="match status" value="1"/>
</dbReference>
<name>A0A917B663_HALAA</name>
<dbReference type="InterPro" id="IPR004136">
    <property type="entry name" value="NMO"/>
</dbReference>
<evidence type="ECO:0000256" key="1">
    <source>
        <dbReference type="ARBA" id="ARBA00001917"/>
    </source>
</evidence>
<evidence type="ECO:0000256" key="5">
    <source>
        <dbReference type="ARBA" id="ARBA00022575"/>
    </source>
</evidence>
<dbReference type="PANTHER" id="PTHR42747:SF3">
    <property type="entry name" value="NITRONATE MONOOXYGENASE-RELATED"/>
    <property type="match status" value="1"/>
</dbReference>
<reference evidence="13" key="2">
    <citation type="submission" date="2020-09" db="EMBL/GenBank/DDBJ databases">
        <authorList>
            <person name="Sun Q."/>
            <person name="Zhou Y."/>
        </authorList>
    </citation>
    <scope>NUCLEOTIDE SEQUENCE</scope>
    <source>
        <strain evidence="13">CGMCC 1.12153</strain>
    </source>
</reference>
<dbReference type="AlphaFoldDB" id="A0A917B663"/>
<evidence type="ECO:0000256" key="10">
    <source>
        <dbReference type="ARBA" id="ARBA00023033"/>
    </source>
</evidence>
<accession>A0A917B663</accession>
<dbReference type="GO" id="GO:0000166">
    <property type="term" value="F:nucleotide binding"/>
    <property type="evidence" value="ECO:0007669"/>
    <property type="project" value="UniProtKB-KW"/>
</dbReference>
<organism evidence="13 14">
    <name type="scientific">Halobacillus andaensis</name>
    <dbReference type="NCBI Taxonomy" id="1176239"/>
    <lineage>
        <taxon>Bacteria</taxon>
        <taxon>Bacillati</taxon>
        <taxon>Bacillota</taxon>
        <taxon>Bacilli</taxon>
        <taxon>Bacillales</taxon>
        <taxon>Bacillaceae</taxon>
        <taxon>Halobacillus</taxon>
    </lineage>
</organism>
<comment type="caution">
    <text evidence="13">The sequence shown here is derived from an EMBL/GenBank/DDBJ whole genome shotgun (WGS) entry which is preliminary data.</text>
</comment>
<dbReference type="PANTHER" id="PTHR42747">
    <property type="entry name" value="NITRONATE MONOOXYGENASE-RELATED"/>
    <property type="match status" value="1"/>
</dbReference>
<evidence type="ECO:0000256" key="8">
    <source>
        <dbReference type="ARBA" id="ARBA00022741"/>
    </source>
</evidence>
<evidence type="ECO:0000256" key="3">
    <source>
        <dbReference type="ARBA" id="ARBA00009881"/>
    </source>
</evidence>
<dbReference type="SUPFAM" id="SSF51412">
    <property type="entry name" value="Inosine monophosphate dehydrogenase (IMPDH)"/>
    <property type="match status" value="1"/>
</dbReference>
<keyword evidence="8" id="KW-0547">Nucleotide-binding</keyword>
<comment type="cofactor">
    <cofactor evidence="1">
        <name>FMN</name>
        <dbReference type="ChEBI" id="CHEBI:58210"/>
    </cofactor>
</comment>
<dbReference type="GO" id="GO:0018580">
    <property type="term" value="F:nitronate monooxygenase activity"/>
    <property type="evidence" value="ECO:0007669"/>
    <property type="project" value="InterPro"/>
</dbReference>
<comment type="similarity">
    <text evidence="3">Belongs to the nitronate monooxygenase family. NMO class I subfamily.</text>
</comment>
<evidence type="ECO:0000256" key="2">
    <source>
        <dbReference type="ARBA" id="ARBA00003535"/>
    </source>
</evidence>
<sequence length="352" mass="38116">MGKNNEVTAQLKIDYPIIQAGMAGGITTPELVAAVSNAGGLGTLGAGYMNIEDLKRSLQDIKQQTTCSFGVNIFIPEYPDIVEEEIEKANHLLEPIRKDLHLDGKPQPELSRSLFDHQLEVVLKHQVPVCSFTFGVPSKEVIRDLKKEGIIVVGTATTVEEALINEERGMDMVVAQGSEAGGHRGTFLNTYDSAMIGTMSLIPQVVDHLRIPTIAAGGIMDSRGFKAAFALGAQGVQLGTAFVTCAESGAKPQHKEAILKTPEHDTIITRAFSGKPARGIANQFTNEMRSHEEDLPGYPLQNSLTKDIRKEAAKQNKPQYMSLWSGQSPRLSQSISAGELIEKIVEQASLEG</sequence>
<dbReference type="CDD" id="cd04730">
    <property type="entry name" value="NPD_like"/>
    <property type="match status" value="1"/>
</dbReference>
<dbReference type="RefSeq" id="WP_188378047.1">
    <property type="nucleotide sequence ID" value="NZ_BMEL01000003.1"/>
</dbReference>
<gene>
    <name evidence="13" type="ORF">GCM10010954_27180</name>
</gene>
<evidence type="ECO:0000256" key="6">
    <source>
        <dbReference type="ARBA" id="ARBA00022630"/>
    </source>
</evidence>
<dbReference type="EMBL" id="BMEL01000003">
    <property type="protein sequence ID" value="GGF26694.1"/>
    <property type="molecule type" value="Genomic_DNA"/>
</dbReference>
<evidence type="ECO:0000256" key="9">
    <source>
        <dbReference type="ARBA" id="ARBA00023002"/>
    </source>
</evidence>
<protein>
    <recommendedName>
        <fullName evidence="4">Probable nitronate monooxygenase</fullName>
    </recommendedName>
    <alternativeName>
        <fullName evidence="11">Propionate 3-nitronate monooxygenase</fullName>
    </alternativeName>
</protein>
<proteinExistence type="inferred from homology"/>
<evidence type="ECO:0000313" key="14">
    <source>
        <dbReference type="Proteomes" id="UP000660110"/>
    </source>
</evidence>
<evidence type="ECO:0000256" key="11">
    <source>
        <dbReference type="ARBA" id="ARBA00031155"/>
    </source>
</evidence>
<reference evidence="13" key="1">
    <citation type="journal article" date="2014" name="Int. J. Syst. Evol. Microbiol.">
        <title>Complete genome sequence of Corynebacterium casei LMG S-19264T (=DSM 44701T), isolated from a smear-ripened cheese.</title>
        <authorList>
            <consortium name="US DOE Joint Genome Institute (JGI-PGF)"/>
            <person name="Walter F."/>
            <person name="Albersmeier A."/>
            <person name="Kalinowski J."/>
            <person name="Ruckert C."/>
        </authorList>
    </citation>
    <scope>NUCLEOTIDE SEQUENCE</scope>
    <source>
        <strain evidence="13">CGMCC 1.12153</strain>
    </source>
</reference>